<evidence type="ECO:0000313" key="3">
    <source>
        <dbReference type="Proteomes" id="UP000215914"/>
    </source>
</evidence>
<dbReference type="Gramene" id="mRNA:HanXRQr2_Chr05g0223481">
    <property type="protein sequence ID" value="mRNA:HanXRQr2_Chr05g0223481"/>
    <property type="gene ID" value="HanXRQr2_Chr05g0223481"/>
</dbReference>
<protein>
    <submittedName>
        <fullName evidence="2">Uncharacterized protein</fullName>
    </submittedName>
</protein>
<reference evidence="1" key="3">
    <citation type="submission" date="2020-06" db="EMBL/GenBank/DDBJ databases">
        <title>Helianthus annuus Genome sequencing and assembly Release 2.</title>
        <authorList>
            <person name="Gouzy J."/>
            <person name="Langlade N."/>
            <person name="Munos S."/>
        </authorList>
    </citation>
    <scope>NUCLEOTIDE SEQUENCE</scope>
    <source>
        <tissue evidence="1">Leaves</tissue>
    </source>
</reference>
<evidence type="ECO:0000313" key="1">
    <source>
        <dbReference type="EMBL" id="KAF5806615.1"/>
    </source>
</evidence>
<evidence type="ECO:0000313" key="2">
    <source>
        <dbReference type="EMBL" id="OTG26000.1"/>
    </source>
</evidence>
<dbReference type="AlphaFoldDB" id="A0A251URJ7"/>
<name>A0A251URJ7_HELAN</name>
<reference evidence="1 3" key="1">
    <citation type="journal article" date="2017" name="Nature">
        <title>The sunflower genome provides insights into oil metabolism, flowering and Asterid evolution.</title>
        <authorList>
            <person name="Badouin H."/>
            <person name="Gouzy J."/>
            <person name="Grassa C.J."/>
            <person name="Murat F."/>
            <person name="Staton S.E."/>
            <person name="Cottret L."/>
            <person name="Lelandais-Briere C."/>
            <person name="Owens G.L."/>
            <person name="Carrere S."/>
            <person name="Mayjonade B."/>
            <person name="Legrand L."/>
            <person name="Gill N."/>
            <person name="Kane N.C."/>
            <person name="Bowers J.E."/>
            <person name="Hubner S."/>
            <person name="Bellec A."/>
            <person name="Berard A."/>
            <person name="Berges H."/>
            <person name="Blanchet N."/>
            <person name="Boniface M.C."/>
            <person name="Brunel D."/>
            <person name="Catrice O."/>
            <person name="Chaidir N."/>
            <person name="Claudel C."/>
            <person name="Donnadieu C."/>
            <person name="Faraut T."/>
            <person name="Fievet G."/>
            <person name="Helmstetter N."/>
            <person name="King M."/>
            <person name="Knapp S.J."/>
            <person name="Lai Z."/>
            <person name="Le Paslier M.C."/>
            <person name="Lippi Y."/>
            <person name="Lorenzon L."/>
            <person name="Mandel J.R."/>
            <person name="Marage G."/>
            <person name="Marchand G."/>
            <person name="Marquand E."/>
            <person name="Bret-Mestries E."/>
            <person name="Morien E."/>
            <person name="Nambeesan S."/>
            <person name="Nguyen T."/>
            <person name="Pegot-Espagnet P."/>
            <person name="Pouilly N."/>
            <person name="Raftis F."/>
            <person name="Sallet E."/>
            <person name="Schiex T."/>
            <person name="Thomas J."/>
            <person name="Vandecasteele C."/>
            <person name="Vares D."/>
            <person name="Vear F."/>
            <person name="Vautrin S."/>
            <person name="Crespi M."/>
            <person name="Mangin B."/>
            <person name="Burke J.M."/>
            <person name="Salse J."/>
            <person name="Munos S."/>
            <person name="Vincourt P."/>
            <person name="Rieseberg L.H."/>
            <person name="Langlade N.B."/>
        </authorList>
    </citation>
    <scope>NUCLEOTIDE SEQUENCE [LARGE SCALE GENOMIC DNA]</scope>
    <source>
        <strain evidence="3">cv. SF193</strain>
        <tissue evidence="1">Leaves</tissue>
    </source>
</reference>
<proteinExistence type="predicted"/>
<accession>A0A251URJ7</accession>
<dbReference type="EMBL" id="CM007894">
    <property type="protein sequence ID" value="OTG26000.1"/>
    <property type="molecule type" value="Genomic_DNA"/>
</dbReference>
<dbReference type="InParanoid" id="A0A251URJ7"/>
<reference evidence="2" key="2">
    <citation type="submission" date="2017-02" db="EMBL/GenBank/DDBJ databases">
        <title>Sunflower complete genome.</title>
        <authorList>
            <person name="Langlade N."/>
            <person name="Munos S."/>
        </authorList>
    </citation>
    <scope>NUCLEOTIDE SEQUENCE [LARGE SCALE GENOMIC DNA]</scope>
    <source>
        <tissue evidence="2">Leaves</tissue>
    </source>
</reference>
<organism evidence="2 3">
    <name type="scientific">Helianthus annuus</name>
    <name type="common">Common sunflower</name>
    <dbReference type="NCBI Taxonomy" id="4232"/>
    <lineage>
        <taxon>Eukaryota</taxon>
        <taxon>Viridiplantae</taxon>
        <taxon>Streptophyta</taxon>
        <taxon>Embryophyta</taxon>
        <taxon>Tracheophyta</taxon>
        <taxon>Spermatophyta</taxon>
        <taxon>Magnoliopsida</taxon>
        <taxon>eudicotyledons</taxon>
        <taxon>Gunneridae</taxon>
        <taxon>Pentapetalae</taxon>
        <taxon>asterids</taxon>
        <taxon>campanulids</taxon>
        <taxon>Asterales</taxon>
        <taxon>Asteraceae</taxon>
        <taxon>Asteroideae</taxon>
        <taxon>Heliantheae alliance</taxon>
        <taxon>Heliantheae</taxon>
        <taxon>Helianthus</taxon>
    </lineage>
</organism>
<sequence>MLGPTTFTSRVRFYRVSVSGQVLLRFSFRSDPNREFSFLFTRASGERHRFRFTFEFVSDNHSRAFVHWIIHLYSCVITTNRNAINVVRQDDEEIKLGWT</sequence>
<gene>
    <name evidence="2" type="ORF">HannXRQ_Chr05g0153831</name>
    <name evidence="1" type="ORF">HanXRQr2_Chr05g0223481</name>
</gene>
<dbReference type="EMBL" id="MNCJ02000320">
    <property type="protein sequence ID" value="KAF5806615.1"/>
    <property type="molecule type" value="Genomic_DNA"/>
</dbReference>
<keyword evidence="3" id="KW-1185">Reference proteome</keyword>
<dbReference type="Proteomes" id="UP000215914">
    <property type="component" value="Chromosome 5"/>
</dbReference>